<feature type="transmembrane region" description="Helical" evidence="1">
    <location>
        <begin position="246"/>
        <end position="263"/>
    </location>
</feature>
<keyword evidence="1" id="KW-1133">Transmembrane helix</keyword>
<feature type="transmembrane region" description="Helical" evidence="1">
    <location>
        <begin position="129"/>
        <end position="148"/>
    </location>
</feature>
<protein>
    <submittedName>
        <fullName evidence="3">CAAX protease self-immunity</fullName>
    </submittedName>
</protein>
<organism evidence="3 4">
    <name type="scientific">Pontibacter lucknowensis</name>
    <dbReference type="NCBI Taxonomy" id="1077936"/>
    <lineage>
        <taxon>Bacteria</taxon>
        <taxon>Pseudomonadati</taxon>
        <taxon>Bacteroidota</taxon>
        <taxon>Cytophagia</taxon>
        <taxon>Cytophagales</taxon>
        <taxon>Hymenobacteraceae</taxon>
        <taxon>Pontibacter</taxon>
    </lineage>
</organism>
<dbReference type="AlphaFoldDB" id="A0A1N6TA01"/>
<keyword evidence="1" id="KW-0472">Membrane</keyword>
<feature type="transmembrane region" description="Helical" evidence="1">
    <location>
        <begin position="160"/>
        <end position="183"/>
    </location>
</feature>
<feature type="transmembrane region" description="Helical" evidence="1">
    <location>
        <begin position="85"/>
        <end position="109"/>
    </location>
</feature>
<name>A0A1N6TA01_9BACT</name>
<dbReference type="InterPro" id="IPR003675">
    <property type="entry name" value="Rce1/LyrA-like_dom"/>
</dbReference>
<dbReference type="PANTHER" id="PTHR35797:SF1">
    <property type="entry name" value="PROTEASE"/>
    <property type="match status" value="1"/>
</dbReference>
<accession>A0A1N6TA01</accession>
<dbReference type="Proteomes" id="UP000185924">
    <property type="component" value="Unassembled WGS sequence"/>
</dbReference>
<dbReference type="GO" id="GO:0080120">
    <property type="term" value="P:CAAX-box protein maturation"/>
    <property type="evidence" value="ECO:0007669"/>
    <property type="project" value="UniProtKB-ARBA"/>
</dbReference>
<evidence type="ECO:0000313" key="3">
    <source>
        <dbReference type="EMBL" id="SIQ50114.1"/>
    </source>
</evidence>
<keyword evidence="3" id="KW-0645">Protease</keyword>
<dbReference type="PANTHER" id="PTHR35797">
    <property type="entry name" value="PROTEASE-RELATED"/>
    <property type="match status" value="1"/>
</dbReference>
<feature type="transmembrane region" description="Helical" evidence="1">
    <location>
        <begin position="41"/>
        <end position="61"/>
    </location>
</feature>
<feature type="transmembrane region" description="Helical" evidence="1">
    <location>
        <begin position="222"/>
        <end position="240"/>
    </location>
</feature>
<evidence type="ECO:0000259" key="2">
    <source>
        <dbReference type="Pfam" id="PF02517"/>
    </source>
</evidence>
<dbReference type="GO" id="GO:0004175">
    <property type="term" value="F:endopeptidase activity"/>
    <property type="evidence" value="ECO:0007669"/>
    <property type="project" value="UniProtKB-ARBA"/>
</dbReference>
<dbReference type="GO" id="GO:0006508">
    <property type="term" value="P:proteolysis"/>
    <property type="evidence" value="ECO:0007669"/>
    <property type="project" value="UniProtKB-KW"/>
</dbReference>
<dbReference type="STRING" id="1077936.SAMN05421545_0195"/>
<dbReference type="EMBL" id="FTNM01000001">
    <property type="protein sequence ID" value="SIQ50114.1"/>
    <property type="molecule type" value="Genomic_DNA"/>
</dbReference>
<dbReference type="Pfam" id="PF02517">
    <property type="entry name" value="Rce1-like"/>
    <property type="match status" value="1"/>
</dbReference>
<gene>
    <name evidence="3" type="ORF">SAMN05421545_0195</name>
</gene>
<keyword evidence="4" id="KW-1185">Reference proteome</keyword>
<dbReference type="RefSeq" id="WP_076420474.1">
    <property type="nucleotide sequence ID" value="NZ_FTNM01000001.1"/>
</dbReference>
<sequence length="276" mass="31066">MTRLPASKPAVASIWGFFALSFAFSWLVWGAILALPLPDDLLLPCIILGAFGPSFAAIYLVQRYGQAAEKRDFWSRVFSFSRIGWAWYLVIMLIFPAIYFLGYYIYSFFGGTQPPVASLFSGLDSPSSILIFALIILFAGPVSEELGWRGYVLDPLQEKYGAIAGSLILGLFWIAWHLPLFFIEGTSQHAKGFGFQFWSWSFQLIMLSFVFTWVYNHTHRSILGAILLHLMANIAYPTNLDLTGEVVFTLLRLIIVLGIVVAWKREKPISLTLVSN</sequence>
<feature type="transmembrane region" description="Helical" evidence="1">
    <location>
        <begin position="12"/>
        <end position="35"/>
    </location>
</feature>
<keyword evidence="3" id="KW-0378">Hydrolase</keyword>
<reference evidence="4" key="1">
    <citation type="submission" date="2017-01" db="EMBL/GenBank/DDBJ databases">
        <authorList>
            <person name="Varghese N."/>
            <person name="Submissions S."/>
        </authorList>
    </citation>
    <scope>NUCLEOTIDE SEQUENCE [LARGE SCALE GENOMIC DNA]</scope>
    <source>
        <strain evidence="4">DM9</strain>
    </source>
</reference>
<proteinExistence type="predicted"/>
<evidence type="ECO:0000313" key="4">
    <source>
        <dbReference type="Proteomes" id="UP000185924"/>
    </source>
</evidence>
<feature type="transmembrane region" description="Helical" evidence="1">
    <location>
        <begin position="195"/>
        <end position="215"/>
    </location>
</feature>
<dbReference type="InterPro" id="IPR042150">
    <property type="entry name" value="MmRce1-like"/>
</dbReference>
<dbReference type="OrthoDB" id="9777755at2"/>
<evidence type="ECO:0000256" key="1">
    <source>
        <dbReference type="SAM" id="Phobius"/>
    </source>
</evidence>
<feature type="domain" description="CAAX prenyl protease 2/Lysostaphin resistance protein A-like" evidence="2">
    <location>
        <begin position="127"/>
        <end position="234"/>
    </location>
</feature>
<keyword evidence="1" id="KW-0812">Transmembrane</keyword>